<evidence type="ECO:0000256" key="3">
    <source>
        <dbReference type="ARBA" id="ARBA00022898"/>
    </source>
</evidence>
<dbReference type="GO" id="GO:0030170">
    <property type="term" value="F:pyridoxal phosphate binding"/>
    <property type="evidence" value="ECO:0007669"/>
    <property type="project" value="UniProtKB-UniRule"/>
</dbReference>
<sequence>MLSRAEALALDASDPLAPFSKHFLLPQGIVYLDGNSLGALPLATSDRLVQLVRKQWGEALIGGWTTHDWLTLPRRVGDKIGRLIGADTGQVLVADSTSINLLKLLAGAVELQAPRSVILSQDGNFPTDLYIAQGLAALSGHRCRLRTVNPSEICAAIDAETAVVLLTEVDYRNGARLDMAAITACAHERGALILWDLAHSAGALPVALDACAVDLAVGCGYKYLNGGPGAPAFLYVAHALQPRLRPFLTGWLGHAEPFAFEADYRPAAGIERFLCGTPSILSLVALECGVDLLLEAPMDAIRHKSLALGDLFIDLVEGARLDFALASPREGEGRGSQVCLRHPQGYAIIQALIRRGVIGDFRSPDVLRFGFAPLYNRYTDIWDAVAALTAVMDAAEWDRPEFMRRQSVT</sequence>
<dbReference type="GO" id="GO:0019805">
    <property type="term" value="P:quinolinate biosynthetic process"/>
    <property type="evidence" value="ECO:0007669"/>
    <property type="project" value="UniProtKB-UniRule"/>
</dbReference>
<dbReference type="PATRIC" id="fig|1183438.3.peg.3023"/>
<dbReference type="GO" id="GO:0030429">
    <property type="term" value="F:kynureninase activity"/>
    <property type="evidence" value="ECO:0007669"/>
    <property type="project" value="UniProtKB-UniRule"/>
</dbReference>
<dbReference type="SUPFAM" id="SSF53383">
    <property type="entry name" value="PLP-dependent transferases"/>
    <property type="match status" value="1"/>
</dbReference>
<protein>
    <recommendedName>
        <fullName evidence="4 5">Kynureninase</fullName>
        <ecNumber evidence="4 5">3.7.1.3</ecNumber>
    </recommendedName>
    <alternativeName>
        <fullName evidence="4">L-kynurenine hydrolase</fullName>
    </alternativeName>
</protein>
<comment type="pathway">
    <text evidence="4 6">Cofactor biosynthesis; NAD(+) biosynthesis; quinolinate from L-kynurenine: step 2/3.</text>
</comment>
<keyword evidence="1 4" id="KW-0662">Pyridine nucleotide biosynthesis</keyword>
<feature type="binding site" evidence="4">
    <location>
        <position position="199"/>
    </location>
    <ligand>
        <name>pyridoxal 5'-phosphate</name>
        <dbReference type="ChEBI" id="CHEBI:597326"/>
    </ligand>
</feature>
<dbReference type="InterPro" id="IPR015422">
    <property type="entry name" value="PyrdxlP-dep_Trfase_small"/>
</dbReference>
<dbReference type="KEGG" id="glj:GKIL_3073"/>
<reference evidence="7 8" key="1">
    <citation type="journal article" date="2013" name="PLoS ONE">
        <title>Cultivation and Complete Genome Sequencing of Gloeobacter kilaueensis sp. nov., from a Lava Cave in Kilauea Caldera, Hawai'i.</title>
        <authorList>
            <person name="Saw J.H."/>
            <person name="Schatz M."/>
            <person name="Brown M.V."/>
            <person name="Kunkel D.D."/>
            <person name="Foster J.S."/>
            <person name="Shick H."/>
            <person name="Christensen S."/>
            <person name="Hou S."/>
            <person name="Wan X."/>
            <person name="Donachie S.P."/>
        </authorList>
    </citation>
    <scope>NUCLEOTIDE SEQUENCE [LARGE SCALE GENOMIC DNA]</scope>
    <source>
        <strain evidence="8">JS</strain>
    </source>
</reference>
<accession>U5QP30</accession>
<evidence type="ECO:0000313" key="7">
    <source>
        <dbReference type="EMBL" id="AGY59319.1"/>
    </source>
</evidence>
<evidence type="ECO:0000256" key="1">
    <source>
        <dbReference type="ARBA" id="ARBA00022642"/>
    </source>
</evidence>
<dbReference type="EC" id="3.7.1.3" evidence="4 5"/>
<dbReference type="UniPathway" id="UPA00334">
    <property type="reaction ID" value="UER00455"/>
</dbReference>
<dbReference type="eggNOG" id="COG3844">
    <property type="taxonomic scope" value="Bacteria"/>
</dbReference>
<comment type="similarity">
    <text evidence="4 6">Belongs to the kynureninase family.</text>
</comment>
<comment type="function">
    <text evidence="4 6">Catalyzes the cleavage of L-kynurenine (L-Kyn) and L-3-hydroxykynurenine (L-3OHKyn) into anthranilic acid (AA) and 3-hydroxyanthranilic acid (3-OHAA), respectively.</text>
</comment>
<dbReference type="STRING" id="1183438.GKIL_3073"/>
<dbReference type="PANTHER" id="PTHR14084:SF0">
    <property type="entry name" value="KYNURENINASE"/>
    <property type="match status" value="1"/>
</dbReference>
<gene>
    <name evidence="4" type="primary">kynU</name>
    <name evidence="7" type="ORF">GKIL_3073</name>
</gene>
<evidence type="ECO:0000256" key="5">
    <source>
        <dbReference type="NCBIfam" id="TIGR01814"/>
    </source>
</evidence>
<comment type="catalytic activity">
    <reaction evidence="4 6">
        <text>L-kynurenine + H2O = anthranilate + L-alanine + H(+)</text>
        <dbReference type="Rhea" id="RHEA:16813"/>
        <dbReference type="ChEBI" id="CHEBI:15377"/>
        <dbReference type="ChEBI" id="CHEBI:15378"/>
        <dbReference type="ChEBI" id="CHEBI:16567"/>
        <dbReference type="ChEBI" id="CHEBI:57959"/>
        <dbReference type="ChEBI" id="CHEBI:57972"/>
        <dbReference type="EC" id="3.7.1.3"/>
    </reaction>
</comment>
<evidence type="ECO:0000256" key="4">
    <source>
        <dbReference type="HAMAP-Rule" id="MF_01970"/>
    </source>
</evidence>
<dbReference type="Gene3D" id="3.90.1150.10">
    <property type="entry name" value="Aspartate Aminotransferase, domain 1"/>
    <property type="match status" value="1"/>
</dbReference>
<comment type="subunit">
    <text evidence="4 6">Homodimer.</text>
</comment>
<evidence type="ECO:0000313" key="8">
    <source>
        <dbReference type="Proteomes" id="UP000017396"/>
    </source>
</evidence>
<name>U5QP30_GLOK1</name>
<dbReference type="HOGENOM" id="CLU_003433_4_1_3"/>
<dbReference type="PIRSF" id="PIRSF038800">
    <property type="entry name" value="KYNU"/>
    <property type="match status" value="1"/>
</dbReference>
<dbReference type="Pfam" id="PF22580">
    <property type="entry name" value="KYNU_C"/>
    <property type="match status" value="1"/>
</dbReference>
<feature type="binding site" evidence="4">
    <location>
        <position position="167"/>
    </location>
    <ligand>
        <name>pyridoxal 5'-phosphate</name>
        <dbReference type="ChEBI" id="CHEBI:597326"/>
    </ligand>
</feature>
<dbReference type="Proteomes" id="UP000017396">
    <property type="component" value="Chromosome"/>
</dbReference>
<dbReference type="GO" id="GO:0019441">
    <property type="term" value="P:L-tryptophan catabolic process to kynurenine"/>
    <property type="evidence" value="ECO:0007669"/>
    <property type="project" value="TreeGrafter"/>
</dbReference>
<dbReference type="GO" id="GO:0097053">
    <property type="term" value="P:L-kynurenine catabolic process"/>
    <property type="evidence" value="ECO:0007669"/>
    <property type="project" value="UniProtKB-UniRule"/>
</dbReference>
<dbReference type="NCBIfam" id="TIGR01814">
    <property type="entry name" value="kynureninase"/>
    <property type="match status" value="1"/>
</dbReference>
<feature type="binding site" evidence="4">
    <location>
        <begin position="125"/>
        <end position="128"/>
    </location>
    <ligand>
        <name>pyridoxal 5'-phosphate</name>
        <dbReference type="ChEBI" id="CHEBI:597326"/>
    </ligand>
</feature>
<dbReference type="RefSeq" id="WP_023174571.1">
    <property type="nucleotide sequence ID" value="NC_022600.1"/>
</dbReference>
<dbReference type="UniPathway" id="UPA00253">
    <property type="reaction ID" value="UER00329"/>
</dbReference>
<feature type="binding site" evidence="4">
    <location>
        <position position="98"/>
    </location>
    <ligand>
        <name>pyridoxal 5'-phosphate</name>
        <dbReference type="ChEBI" id="CHEBI:597326"/>
    </ligand>
</feature>
<dbReference type="InterPro" id="IPR015421">
    <property type="entry name" value="PyrdxlP-dep_Trfase_major"/>
</dbReference>
<dbReference type="PANTHER" id="PTHR14084">
    <property type="entry name" value="KYNURENINASE"/>
    <property type="match status" value="1"/>
</dbReference>
<evidence type="ECO:0000256" key="6">
    <source>
        <dbReference type="PIRNR" id="PIRNR038800"/>
    </source>
</evidence>
<feature type="binding site" evidence="4">
    <location>
        <position position="97"/>
    </location>
    <ligand>
        <name>pyridoxal 5'-phosphate</name>
        <dbReference type="ChEBI" id="CHEBI:597326"/>
    </ligand>
</feature>
<dbReference type="HAMAP" id="MF_01970">
    <property type="entry name" value="Kynureninase"/>
    <property type="match status" value="1"/>
</dbReference>
<keyword evidence="8" id="KW-1185">Reference proteome</keyword>
<evidence type="ECO:0000256" key="2">
    <source>
        <dbReference type="ARBA" id="ARBA00022801"/>
    </source>
</evidence>
<dbReference type="OrthoDB" id="9804366at2"/>
<feature type="modified residue" description="N6-(pyridoxal phosphate)lysine" evidence="4">
    <location>
        <position position="222"/>
    </location>
</feature>
<feature type="binding site" evidence="4">
    <location>
        <position position="196"/>
    </location>
    <ligand>
        <name>pyridoxal 5'-phosphate</name>
        <dbReference type="ChEBI" id="CHEBI:597326"/>
    </ligand>
</feature>
<comment type="pathway">
    <text evidence="4 6">Amino-acid degradation; L-kynurenine degradation; L-alanine and anthranilate from L-kynurenine: step 1/1.</text>
</comment>
<dbReference type="Gene3D" id="3.40.640.10">
    <property type="entry name" value="Type I PLP-dependent aspartate aminotransferase-like (Major domain)"/>
    <property type="match status" value="1"/>
</dbReference>
<keyword evidence="2 4" id="KW-0378">Hydrolase</keyword>
<proteinExistence type="inferred from homology"/>
<dbReference type="GO" id="GO:0043420">
    <property type="term" value="P:anthranilate metabolic process"/>
    <property type="evidence" value="ECO:0007669"/>
    <property type="project" value="TreeGrafter"/>
</dbReference>
<comment type="catalytic activity">
    <reaction evidence="6">
        <text>3-hydroxy-L-kynurenine + H2O = 3-hydroxyanthranilate + L-alanine + H(+)</text>
        <dbReference type="Rhea" id="RHEA:25143"/>
        <dbReference type="ChEBI" id="CHEBI:15377"/>
        <dbReference type="ChEBI" id="CHEBI:15378"/>
        <dbReference type="ChEBI" id="CHEBI:36559"/>
        <dbReference type="ChEBI" id="CHEBI:57972"/>
        <dbReference type="ChEBI" id="CHEBI:58125"/>
        <dbReference type="EC" id="3.7.1.3"/>
    </reaction>
</comment>
<dbReference type="AlphaFoldDB" id="U5QP30"/>
<dbReference type="InterPro" id="IPR010111">
    <property type="entry name" value="Kynureninase"/>
</dbReference>
<dbReference type="GO" id="GO:0009435">
    <property type="term" value="P:NAD+ biosynthetic process"/>
    <property type="evidence" value="ECO:0007669"/>
    <property type="project" value="UniProtKB-UniRule"/>
</dbReference>
<dbReference type="InterPro" id="IPR015424">
    <property type="entry name" value="PyrdxlP-dep_Trfase"/>
</dbReference>
<organism evidence="7 8">
    <name type="scientific">Gloeobacter kilaueensis (strain ATCC BAA-2537 / CCAP 1431/1 / ULC 316 / JS1)</name>
    <dbReference type="NCBI Taxonomy" id="1183438"/>
    <lineage>
        <taxon>Bacteria</taxon>
        <taxon>Bacillati</taxon>
        <taxon>Cyanobacteriota</taxon>
        <taxon>Cyanophyceae</taxon>
        <taxon>Gloeobacterales</taxon>
        <taxon>Gloeobacteraceae</taxon>
        <taxon>Gloeobacter</taxon>
    </lineage>
</organism>
<dbReference type="GO" id="GO:0005737">
    <property type="term" value="C:cytoplasm"/>
    <property type="evidence" value="ECO:0007669"/>
    <property type="project" value="UniProtKB-UniRule"/>
</dbReference>
<feature type="binding site" evidence="4">
    <location>
        <position position="251"/>
    </location>
    <ligand>
        <name>pyridoxal 5'-phosphate</name>
        <dbReference type="ChEBI" id="CHEBI:597326"/>
    </ligand>
</feature>
<feature type="binding site" evidence="4">
    <location>
        <position position="221"/>
    </location>
    <ligand>
        <name>pyridoxal 5'-phosphate</name>
        <dbReference type="ChEBI" id="CHEBI:597326"/>
    </ligand>
</feature>
<keyword evidence="3 4" id="KW-0663">Pyridoxal phosphate</keyword>
<dbReference type="EMBL" id="CP003587">
    <property type="protein sequence ID" value="AGY59319.1"/>
    <property type="molecule type" value="Genomic_DNA"/>
</dbReference>
<comment type="cofactor">
    <cofactor evidence="4 6">
        <name>pyridoxal 5'-phosphate</name>
        <dbReference type="ChEBI" id="CHEBI:597326"/>
    </cofactor>
</comment>
<feature type="binding site" evidence="4">
    <location>
        <position position="277"/>
    </location>
    <ligand>
        <name>pyridoxal 5'-phosphate</name>
        <dbReference type="ChEBI" id="CHEBI:597326"/>
    </ligand>
</feature>